<evidence type="ECO:0000256" key="2">
    <source>
        <dbReference type="SAM" id="Phobius"/>
    </source>
</evidence>
<protein>
    <submittedName>
        <fullName evidence="3">Uncharacterized protein</fullName>
    </submittedName>
</protein>
<feature type="transmembrane region" description="Helical" evidence="2">
    <location>
        <begin position="34"/>
        <end position="57"/>
    </location>
</feature>
<evidence type="ECO:0000313" key="3">
    <source>
        <dbReference type="EMBL" id="TYH44842.1"/>
    </source>
</evidence>
<sequence>MKKLKISHFLQLDVLLDQINLSSPQNILSPLLVLWSYIPIFFTFSAFKALSVSLFLFHRAGQYEIDGYVYNSAEEPKILMTGKWNESMSYQPCDSEGEPFPGTKLKEA</sequence>
<dbReference type="Proteomes" id="UP000322667">
    <property type="component" value="Chromosome D11"/>
</dbReference>
<dbReference type="InterPro" id="IPR037239">
    <property type="entry name" value="OSBP_sf"/>
</dbReference>
<proteinExistence type="predicted"/>
<dbReference type="SUPFAM" id="SSF144000">
    <property type="entry name" value="Oxysterol-binding protein-like"/>
    <property type="match status" value="1"/>
</dbReference>
<keyword evidence="2" id="KW-0812">Transmembrane</keyword>
<feature type="region of interest" description="Disordered" evidence="1">
    <location>
        <begin position="89"/>
        <end position="108"/>
    </location>
</feature>
<dbReference type="EMBL" id="CM017633">
    <property type="protein sequence ID" value="TYH44842.1"/>
    <property type="molecule type" value="Genomic_DNA"/>
</dbReference>
<name>A0A5D2IR60_GOSTO</name>
<reference evidence="3 4" key="1">
    <citation type="submission" date="2019-07" db="EMBL/GenBank/DDBJ databases">
        <title>WGS assembly of Gossypium tomentosum.</title>
        <authorList>
            <person name="Chen Z.J."/>
            <person name="Sreedasyam A."/>
            <person name="Ando A."/>
            <person name="Song Q."/>
            <person name="De L."/>
            <person name="Hulse-Kemp A."/>
            <person name="Ding M."/>
            <person name="Ye W."/>
            <person name="Kirkbride R."/>
            <person name="Jenkins J."/>
            <person name="Plott C."/>
            <person name="Lovell J."/>
            <person name="Lin Y.-M."/>
            <person name="Vaughn R."/>
            <person name="Liu B."/>
            <person name="Li W."/>
            <person name="Simpson S."/>
            <person name="Scheffler B."/>
            <person name="Saski C."/>
            <person name="Grover C."/>
            <person name="Hu G."/>
            <person name="Conover J."/>
            <person name="Carlson J."/>
            <person name="Shu S."/>
            <person name="Boston L."/>
            <person name="Williams M."/>
            <person name="Peterson D."/>
            <person name="Mcgee K."/>
            <person name="Jones D."/>
            <person name="Wendel J."/>
            <person name="Stelly D."/>
            <person name="Grimwood J."/>
            <person name="Schmutz J."/>
        </authorList>
    </citation>
    <scope>NUCLEOTIDE SEQUENCE [LARGE SCALE GENOMIC DNA]</scope>
    <source>
        <strain evidence="3">7179.01</strain>
    </source>
</reference>
<keyword evidence="4" id="KW-1185">Reference proteome</keyword>
<dbReference type="AlphaFoldDB" id="A0A5D2IR60"/>
<gene>
    <name evidence="3" type="ORF">ES332_D11G223000v1</name>
</gene>
<organism evidence="3 4">
    <name type="scientific">Gossypium tomentosum</name>
    <name type="common">Hawaiian cotton</name>
    <name type="synonym">Gossypium sandvicense</name>
    <dbReference type="NCBI Taxonomy" id="34277"/>
    <lineage>
        <taxon>Eukaryota</taxon>
        <taxon>Viridiplantae</taxon>
        <taxon>Streptophyta</taxon>
        <taxon>Embryophyta</taxon>
        <taxon>Tracheophyta</taxon>
        <taxon>Spermatophyta</taxon>
        <taxon>Magnoliopsida</taxon>
        <taxon>eudicotyledons</taxon>
        <taxon>Gunneridae</taxon>
        <taxon>Pentapetalae</taxon>
        <taxon>rosids</taxon>
        <taxon>malvids</taxon>
        <taxon>Malvales</taxon>
        <taxon>Malvaceae</taxon>
        <taxon>Malvoideae</taxon>
        <taxon>Gossypium</taxon>
    </lineage>
</organism>
<evidence type="ECO:0000313" key="4">
    <source>
        <dbReference type="Proteomes" id="UP000322667"/>
    </source>
</evidence>
<evidence type="ECO:0000256" key="1">
    <source>
        <dbReference type="SAM" id="MobiDB-lite"/>
    </source>
</evidence>
<keyword evidence="2" id="KW-0472">Membrane</keyword>
<keyword evidence="2" id="KW-1133">Transmembrane helix</keyword>
<accession>A0A5D2IR60</accession>